<evidence type="ECO:0000313" key="1">
    <source>
        <dbReference type="EMBL" id="MDC8772639.1"/>
    </source>
</evidence>
<keyword evidence="1" id="KW-0456">Lyase</keyword>
<reference evidence="1 2" key="1">
    <citation type="submission" date="2022-10" db="EMBL/GenBank/DDBJ databases">
        <title>Paucibacter sp. hw1 Genome sequencing.</title>
        <authorList>
            <person name="Park S."/>
        </authorList>
    </citation>
    <scope>NUCLEOTIDE SEQUENCE [LARGE SCALE GENOMIC DNA]</scope>
    <source>
        <strain evidence="2">hw1</strain>
    </source>
</reference>
<keyword evidence="2" id="KW-1185">Reference proteome</keyword>
<dbReference type="Pfam" id="PF05845">
    <property type="entry name" value="PhnH"/>
    <property type="match status" value="1"/>
</dbReference>
<dbReference type="PIRSF" id="PIRSF020680">
    <property type="entry name" value="PhnH"/>
    <property type="match status" value="1"/>
</dbReference>
<dbReference type="SUPFAM" id="SSF159709">
    <property type="entry name" value="PhnH-like"/>
    <property type="match status" value="1"/>
</dbReference>
<dbReference type="InterPro" id="IPR008772">
    <property type="entry name" value="Phosphonate_metab_PhnH"/>
</dbReference>
<gene>
    <name evidence="1" type="primary">phnH</name>
    <name evidence="1" type="ORF">PRZ03_13730</name>
</gene>
<comment type="caution">
    <text evidence="1">The sequence shown here is derived from an EMBL/GenBank/DDBJ whole genome shotgun (WGS) entry which is preliminary data.</text>
</comment>
<dbReference type="GO" id="GO:0016829">
    <property type="term" value="F:lyase activity"/>
    <property type="evidence" value="ECO:0007669"/>
    <property type="project" value="UniProtKB-KW"/>
</dbReference>
<proteinExistence type="predicted"/>
<dbReference type="EMBL" id="JAQQXT010000008">
    <property type="protein sequence ID" value="MDC8772639.1"/>
    <property type="molecule type" value="Genomic_DNA"/>
</dbReference>
<protein>
    <submittedName>
        <fullName evidence="1">Phosphonate C-P lyase system protein PhnH</fullName>
    </submittedName>
</protein>
<dbReference type="NCBIfam" id="TIGR03292">
    <property type="entry name" value="PhnH_redo"/>
    <property type="match status" value="1"/>
</dbReference>
<dbReference type="Gene3D" id="3.40.50.11310">
    <property type="entry name" value="Bacterial phosphonate metabolism protein PhnH"/>
    <property type="match status" value="1"/>
</dbReference>
<dbReference type="Proteomes" id="UP001221189">
    <property type="component" value="Unassembled WGS sequence"/>
</dbReference>
<sequence length="219" mass="23494">MTLATHLNGNHDLATLKRGFTEPVFGAQQVFRHLLDAMSLPGRVHELAAVDSGVQAPSVTFGLAMTLSLLTLLDAESPLHLGAELDSKAAQAYFRFHCGAKLAEPQQAQFSAFKAMQLDAQQWQALPLGSDEQPQLGGTLLLEIKGLDEQAALAGASLLTLRGPGIATQQTLAVQGLPTEFWRWRQALATDFPRGIDLLLCCGTRLAAIPRSTLITLEG</sequence>
<evidence type="ECO:0000313" key="2">
    <source>
        <dbReference type="Proteomes" id="UP001221189"/>
    </source>
</evidence>
<accession>A0ABT5KGG8</accession>
<dbReference type="RefSeq" id="WP_273600830.1">
    <property type="nucleotide sequence ID" value="NZ_JAQQXT010000008.1"/>
</dbReference>
<organism evidence="1 2">
    <name type="scientific">Roseateles albus</name>
    <dbReference type="NCBI Taxonomy" id="2987525"/>
    <lineage>
        <taxon>Bacteria</taxon>
        <taxon>Pseudomonadati</taxon>
        <taxon>Pseudomonadota</taxon>
        <taxon>Betaproteobacteria</taxon>
        <taxon>Burkholderiales</taxon>
        <taxon>Sphaerotilaceae</taxon>
        <taxon>Roseateles</taxon>
    </lineage>
</organism>
<name>A0ABT5KGG8_9BURK</name>
<dbReference type="InterPro" id="IPR038058">
    <property type="entry name" value="PhnH-like_sp"/>
</dbReference>